<dbReference type="OrthoDB" id="9930485at2759"/>
<keyword evidence="7" id="KW-1185">Reference proteome</keyword>
<keyword evidence="4" id="KW-1015">Disulfide bond</keyword>
<dbReference type="GeneID" id="101731161"/>
<evidence type="ECO:0000256" key="3">
    <source>
        <dbReference type="ARBA" id="ARBA00022525"/>
    </source>
</evidence>
<dbReference type="KEGG" id="xtr:101731161"/>
<dbReference type="InterPro" id="IPR001894">
    <property type="entry name" value="Cathelicidin-like"/>
</dbReference>
<evidence type="ECO:0000256" key="2">
    <source>
        <dbReference type="ARBA" id="ARBA00005320"/>
    </source>
</evidence>
<dbReference type="OMA" id="WAFYLED"/>
<dbReference type="PANTHER" id="PTHR10206">
    <property type="entry name" value="CATHELICIDIN"/>
    <property type="match status" value="1"/>
</dbReference>
<sequence length="171" mass="19125">MGATRMILVLASLAMAHIIWAFYLEDNRSVPLSSAFSRAIGLYNTQPGNKWAYKLLHIIPSSSRPRSTNPQIVRFTIKETSCARSVRRRLRKCPFKDGGLVKICSIAVSEDQDIVTVPVCQDVPEQRPSFASSEEESGSGEIIQDAKSRCRRPGSCTLIGRFNQRINRNQV</sequence>
<feature type="signal peptide" evidence="6">
    <location>
        <begin position="1"/>
        <end position="21"/>
    </location>
</feature>
<evidence type="ECO:0000256" key="6">
    <source>
        <dbReference type="SAM" id="SignalP"/>
    </source>
</evidence>
<keyword evidence="3" id="KW-0964">Secreted</keyword>
<comment type="similarity">
    <text evidence="2">Belongs to the cathelicidin family.</text>
</comment>
<evidence type="ECO:0000256" key="4">
    <source>
        <dbReference type="ARBA" id="ARBA00023157"/>
    </source>
</evidence>
<dbReference type="RefSeq" id="XP_004915567.1">
    <property type="nucleotide sequence ID" value="XM_004915510.4"/>
</dbReference>
<feature type="region of interest" description="Disordered" evidence="5">
    <location>
        <begin position="128"/>
        <end position="148"/>
    </location>
</feature>
<feature type="chain" id="PRO_5035195701" evidence="6">
    <location>
        <begin position="22"/>
        <end position="171"/>
    </location>
</feature>
<dbReference type="Pfam" id="PF00666">
    <property type="entry name" value="Cathelicidins"/>
    <property type="match status" value="1"/>
</dbReference>
<dbReference type="SUPFAM" id="SSF54403">
    <property type="entry name" value="Cystatin/monellin"/>
    <property type="match status" value="1"/>
</dbReference>
<keyword evidence="6" id="KW-0732">Signal</keyword>
<dbReference type="InterPro" id="IPR046350">
    <property type="entry name" value="Cystatin_sf"/>
</dbReference>
<accession>A0A8J0R550</accession>
<dbReference type="Proteomes" id="UP000008143">
    <property type="component" value="Chromosome 6"/>
</dbReference>
<name>A0A8J0R550_XENTR</name>
<dbReference type="GO" id="GO:0005576">
    <property type="term" value="C:extracellular region"/>
    <property type="evidence" value="ECO:0007669"/>
    <property type="project" value="UniProtKB-SubCell"/>
</dbReference>
<gene>
    <name evidence="8" type="primary">camp</name>
</gene>
<proteinExistence type="inferred from homology"/>
<protein>
    <submittedName>
        <fullName evidence="8">Cathelicidin antimicrobial peptide</fullName>
    </submittedName>
</protein>
<evidence type="ECO:0000256" key="5">
    <source>
        <dbReference type="SAM" id="MobiDB-lite"/>
    </source>
</evidence>
<organism evidence="7 8">
    <name type="scientific">Xenopus tropicalis</name>
    <name type="common">Western clawed frog</name>
    <name type="synonym">Silurana tropicalis</name>
    <dbReference type="NCBI Taxonomy" id="8364"/>
    <lineage>
        <taxon>Eukaryota</taxon>
        <taxon>Metazoa</taxon>
        <taxon>Chordata</taxon>
        <taxon>Craniata</taxon>
        <taxon>Vertebrata</taxon>
        <taxon>Euteleostomi</taxon>
        <taxon>Amphibia</taxon>
        <taxon>Batrachia</taxon>
        <taxon>Anura</taxon>
        <taxon>Pipoidea</taxon>
        <taxon>Pipidae</taxon>
        <taxon>Xenopodinae</taxon>
        <taxon>Xenopus</taxon>
        <taxon>Silurana</taxon>
    </lineage>
</organism>
<evidence type="ECO:0000313" key="8">
    <source>
        <dbReference type="RefSeq" id="XP_004915567.1"/>
    </source>
</evidence>
<evidence type="ECO:0000313" key="7">
    <source>
        <dbReference type="Proteomes" id="UP000008143"/>
    </source>
</evidence>
<dbReference type="Gene3D" id="3.10.450.10">
    <property type="match status" value="1"/>
</dbReference>
<comment type="subcellular location">
    <subcellularLocation>
        <location evidence="1">Secreted</location>
    </subcellularLocation>
</comment>
<reference evidence="8" key="1">
    <citation type="submission" date="2025-08" db="UniProtKB">
        <authorList>
            <consortium name="RefSeq"/>
        </authorList>
    </citation>
    <scope>IDENTIFICATION</scope>
    <source>
        <strain evidence="8">Nigerian</strain>
        <tissue evidence="8">Liver and blood</tissue>
    </source>
</reference>
<dbReference type="GO" id="GO:0006952">
    <property type="term" value="P:defense response"/>
    <property type="evidence" value="ECO:0007669"/>
    <property type="project" value="InterPro"/>
</dbReference>
<evidence type="ECO:0000256" key="1">
    <source>
        <dbReference type="ARBA" id="ARBA00004613"/>
    </source>
</evidence>
<dbReference type="PANTHER" id="PTHR10206:SF0">
    <property type="entry name" value="CATHELICIDIN B1-RELATED"/>
    <property type="match status" value="1"/>
</dbReference>
<dbReference type="CTD" id="820"/>
<dbReference type="AlphaFoldDB" id="A0A8J0R550"/>